<protein>
    <recommendedName>
        <fullName evidence="3">Lipoprotein</fullName>
    </recommendedName>
</protein>
<dbReference type="EMBL" id="CP026604">
    <property type="protein sequence ID" value="AWB66183.1"/>
    <property type="molecule type" value="Genomic_DNA"/>
</dbReference>
<dbReference type="PROSITE" id="PS51257">
    <property type="entry name" value="PROKAR_LIPOPROTEIN"/>
    <property type="match status" value="1"/>
</dbReference>
<sequence length="157" mass="17995">MIKKMNRTLTTTLLTILISGCASNKMSHEELWHSHDLARVERAKTLYSCGMFFAIAGDQRQNEIEKSRYHKYSAKATNLAKELTPIDGSITDDQRKKLKKRYNLYAFRTSQSWIKAIGNDPEGNVFKNITKDCVSAIQNEDFIDTIDKLHNKISPKP</sequence>
<evidence type="ECO:0000313" key="1">
    <source>
        <dbReference type="EMBL" id="AWB66183.1"/>
    </source>
</evidence>
<evidence type="ECO:0000313" key="2">
    <source>
        <dbReference type="Proteomes" id="UP000244441"/>
    </source>
</evidence>
<dbReference type="AlphaFoldDB" id="A0A2S0VPR3"/>
<dbReference type="Proteomes" id="UP000244441">
    <property type="component" value="Chromosome"/>
</dbReference>
<evidence type="ECO:0008006" key="3">
    <source>
        <dbReference type="Google" id="ProtNLM"/>
    </source>
</evidence>
<gene>
    <name evidence="1" type="ORF">C2869_06920</name>
</gene>
<dbReference type="KEGG" id="cate:C2869_06920"/>
<reference evidence="1 2" key="1">
    <citation type="submission" date="2018-01" db="EMBL/GenBank/DDBJ databases">
        <title>Genome sequence of a Cantenovulum-like bacteria.</title>
        <authorList>
            <person name="Tan W.R."/>
            <person name="Lau N.-S."/>
            <person name="Go F."/>
            <person name="Amirul A.-A.A."/>
        </authorList>
    </citation>
    <scope>NUCLEOTIDE SEQUENCE [LARGE SCALE GENOMIC DNA]</scope>
    <source>
        <strain evidence="1 2">CCB-QB4</strain>
    </source>
</reference>
<proteinExistence type="predicted"/>
<keyword evidence="2" id="KW-1185">Reference proteome</keyword>
<organism evidence="1 2">
    <name type="scientific">Saccharobesus litoralis</name>
    <dbReference type="NCBI Taxonomy" id="2172099"/>
    <lineage>
        <taxon>Bacteria</taxon>
        <taxon>Pseudomonadati</taxon>
        <taxon>Pseudomonadota</taxon>
        <taxon>Gammaproteobacteria</taxon>
        <taxon>Alteromonadales</taxon>
        <taxon>Alteromonadaceae</taxon>
        <taxon>Saccharobesus</taxon>
    </lineage>
</organism>
<accession>A0A2S0VPR3</accession>
<name>A0A2S0VPR3_9ALTE</name>